<evidence type="ECO:0000256" key="3">
    <source>
        <dbReference type="SAM" id="MobiDB-lite"/>
    </source>
</evidence>
<reference evidence="5 6" key="1">
    <citation type="journal article" date="2003" name="DNA Res.">
        <title>Complete genome structure of Gloeobacter violaceus PCC 7421, a cyanobacterium that lacks thylakoids.</title>
        <authorList>
            <person name="Nakamura Y."/>
            <person name="Kaneko T."/>
            <person name="Sato S."/>
            <person name="Mimuro M."/>
            <person name="Miyashita H."/>
            <person name="Tsuchiya T."/>
            <person name="Sasamoto S."/>
            <person name="Watanabe A."/>
            <person name="Kawashima K."/>
            <person name="Kishida Y."/>
            <person name="Kiyokawa C."/>
            <person name="Kohara M."/>
            <person name="Matsumoto M."/>
            <person name="Matsuno A."/>
            <person name="Nakazaki N."/>
            <person name="Shimpo S."/>
            <person name="Takeuchi C."/>
            <person name="Yamada M."/>
            <person name="Tabata S."/>
        </authorList>
    </citation>
    <scope>NUCLEOTIDE SEQUENCE [LARGE SCALE GENOMIC DNA]</scope>
    <source>
        <strain evidence="6">ATCC 29082 / PCC 7421</strain>
    </source>
</reference>
<feature type="region of interest" description="Disordered" evidence="3">
    <location>
        <begin position="1"/>
        <end position="23"/>
    </location>
</feature>
<dbReference type="Proteomes" id="UP000000557">
    <property type="component" value="Chromosome"/>
</dbReference>
<dbReference type="AlphaFoldDB" id="Q7NHN0"/>
<dbReference type="GO" id="GO:0000976">
    <property type="term" value="F:transcription cis-regulatory region binding"/>
    <property type="evidence" value="ECO:0000318"/>
    <property type="project" value="GO_Central"/>
</dbReference>
<dbReference type="KEGG" id="gvi:gll2505"/>
<organism evidence="5 6">
    <name type="scientific">Gloeobacter violaceus (strain ATCC 29082 / PCC 7421)</name>
    <dbReference type="NCBI Taxonomy" id="251221"/>
    <lineage>
        <taxon>Bacteria</taxon>
        <taxon>Bacillati</taxon>
        <taxon>Cyanobacteriota</taxon>
        <taxon>Cyanophyceae</taxon>
        <taxon>Gloeobacterales</taxon>
        <taxon>Gloeobacteraceae</taxon>
        <taxon>Gloeobacter</taxon>
    </lineage>
</organism>
<dbReference type="STRING" id="251221.gene:10760004"/>
<dbReference type="PATRIC" id="fig|251221.4.peg.2543"/>
<evidence type="ECO:0000313" key="6">
    <source>
        <dbReference type="Proteomes" id="UP000000557"/>
    </source>
</evidence>
<dbReference type="PANTHER" id="PTHR30055">
    <property type="entry name" value="HTH-TYPE TRANSCRIPTIONAL REGULATOR RUTR"/>
    <property type="match status" value="1"/>
</dbReference>
<dbReference type="SUPFAM" id="SSF46689">
    <property type="entry name" value="Homeodomain-like"/>
    <property type="match status" value="1"/>
</dbReference>
<dbReference type="Gene3D" id="1.10.357.10">
    <property type="entry name" value="Tetracycline Repressor, domain 2"/>
    <property type="match status" value="1"/>
</dbReference>
<dbReference type="PROSITE" id="PS50977">
    <property type="entry name" value="HTH_TETR_2"/>
    <property type="match status" value="1"/>
</dbReference>
<dbReference type="PRINTS" id="PR00455">
    <property type="entry name" value="HTHTETR"/>
</dbReference>
<keyword evidence="1 2" id="KW-0238">DNA-binding</keyword>
<dbReference type="HOGENOM" id="CLU_2023427_0_0_3"/>
<sequence>MSSGSDPAGQVRRTPKQERGRQRVERILPAATEVFAEVGYEAATTHGIAERAETAVGSLYQFFPDKRALFKALEQRHIERVHIAWARLGALPLEELGFEGFMQRLLCKDCSRQFLLPVGQSA</sequence>
<protein>
    <submittedName>
        <fullName evidence="5">TetR family transcriptional regulatory protein</fullName>
    </submittedName>
</protein>
<feature type="domain" description="HTH tetR-type" evidence="4">
    <location>
        <begin position="21"/>
        <end position="81"/>
    </location>
</feature>
<feature type="DNA-binding region" description="H-T-H motif" evidence="2">
    <location>
        <begin position="44"/>
        <end position="63"/>
    </location>
</feature>
<dbReference type="PANTHER" id="PTHR30055:SF226">
    <property type="entry name" value="HTH-TYPE TRANSCRIPTIONAL REGULATOR PKSA"/>
    <property type="match status" value="1"/>
</dbReference>
<dbReference type="InterPro" id="IPR009057">
    <property type="entry name" value="Homeodomain-like_sf"/>
</dbReference>
<dbReference type="EMBL" id="BA000045">
    <property type="protein sequence ID" value="BAC90446.1"/>
    <property type="molecule type" value="Genomic_DNA"/>
</dbReference>
<dbReference type="RefSeq" id="WP_011142500.1">
    <property type="nucleotide sequence ID" value="NC_005125.1"/>
</dbReference>
<dbReference type="GO" id="GO:0006355">
    <property type="term" value="P:regulation of DNA-templated transcription"/>
    <property type="evidence" value="ECO:0000318"/>
    <property type="project" value="GO_Central"/>
</dbReference>
<evidence type="ECO:0000313" key="5">
    <source>
        <dbReference type="EMBL" id="BAC90446.1"/>
    </source>
</evidence>
<reference evidence="5 6" key="2">
    <citation type="journal article" date="2003" name="DNA Res.">
        <title>Complete genome structure of Gloeobacter violaceus PCC 7421, a cyanobacterium that lacks thylakoids (supplement).</title>
        <authorList>
            <person name="Nakamura Y."/>
            <person name="Kaneko T."/>
            <person name="Sato S."/>
            <person name="Mimuro M."/>
            <person name="Miyashita H."/>
            <person name="Tsuchiya T."/>
            <person name="Sasamoto S."/>
            <person name="Watanabe A."/>
            <person name="Kawashima K."/>
            <person name="Kishida Y."/>
            <person name="Kiyokawa C."/>
            <person name="Kohara M."/>
            <person name="Matsumoto M."/>
            <person name="Matsuno A."/>
            <person name="Nakazaki N."/>
            <person name="Shimpo S."/>
            <person name="Takeuchi C."/>
            <person name="Yamada M."/>
            <person name="Tabata S."/>
        </authorList>
    </citation>
    <scope>NUCLEOTIDE SEQUENCE [LARGE SCALE GENOMIC DNA]</scope>
    <source>
        <strain evidence="6">ATCC 29082 / PCC 7421</strain>
    </source>
</reference>
<dbReference type="PhylomeDB" id="Q7NHN0"/>
<dbReference type="eggNOG" id="COG1309">
    <property type="taxonomic scope" value="Bacteria"/>
</dbReference>
<dbReference type="InterPro" id="IPR050109">
    <property type="entry name" value="HTH-type_TetR-like_transc_reg"/>
</dbReference>
<keyword evidence="6" id="KW-1185">Reference proteome</keyword>
<evidence type="ECO:0000256" key="2">
    <source>
        <dbReference type="PROSITE-ProRule" id="PRU00335"/>
    </source>
</evidence>
<proteinExistence type="predicted"/>
<dbReference type="OrthoDB" id="9783238at2"/>
<dbReference type="InterPro" id="IPR001647">
    <property type="entry name" value="HTH_TetR"/>
</dbReference>
<dbReference type="GO" id="GO:0003700">
    <property type="term" value="F:DNA-binding transcription factor activity"/>
    <property type="evidence" value="ECO:0000318"/>
    <property type="project" value="GO_Central"/>
</dbReference>
<dbReference type="EnsemblBacteria" id="BAC90446">
    <property type="protein sequence ID" value="BAC90446"/>
    <property type="gene ID" value="BAC90446"/>
</dbReference>
<accession>Q7NHN0</accession>
<name>Q7NHN0_GLOVI</name>
<evidence type="ECO:0000256" key="1">
    <source>
        <dbReference type="ARBA" id="ARBA00023125"/>
    </source>
</evidence>
<gene>
    <name evidence="5" type="ordered locus">gll2505</name>
</gene>
<dbReference type="InParanoid" id="Q7NHN0"/>
<evidence type="ECO:0000259" key="4">
    <source>
        <dbReference type="PROSITE" id="PS50977"/>
    </source>
</evidence>
<dbReference type="Pfam" id="PF00440">
    <property type="entry name" value="TetR_N"/>
    <property type="match status" value="1"/>
</dbReference>